<dbReference type="AlphaFoldDB" id="A0A1G6PIY6"/>
<dbReference type="GO" id="GO:1990238">
    <property type="term" value="F:double-stranded DNA endonuclease activity"/>
    <property type="evidence" value="ECO:0007669"/>
    <property type="project" value="TreeGrafter"/>
</dbReference>
<accession>A0A1G6PIY6</accession>
<feature type="domain" description="Transposase (putative) YhgA-like" evidence="2">
    <location>
        <begin position="11"/>
        <end position="213"/>
    </location>
</feature>
<dbReference type="Pfam" id="PF04754">
    <property type="entry name" value="Transposase_31"/>
    <property type="match status" value="1"/>
</dbReference>
<organism evidence="3 4">
    <name type="scientific">Geotoga petraea</name>
    <dbReference type="NCBI Taxonomy" id="28234"/>
    <lineage>
        <taxon>Bacteria</taxon>
        <taxon>Thermotogati</taxon>
        <taxon>Thermotogota</taxon>
        <taxon>Thermotogae</taxon>
        <taxon>Petrotogales</taxon>
        <taxon>Petrotogaceae</taxon>
        <taxon>Geotoga</taxon>
    </lineage>
</organism>
<dbReference type="InterPro" id="IPR010106">
    <property type="entry name" value="RpnA"/>
</dbReference>
<proteinExistence type="inferred from homology"/>
<dbReference type="EMBL" id="FMYV01000008">
    <property type="protein sequence ID" value="SDC79325.1"/>
    <property type="molecule type" value="Genomic_DNA"/>
</dbReference>
<dbReference type="Proteomes" id="UP000199322">
    <property type="component" value="Unassembled WGS sequence"/>
</dbReference>
<sequence>MGEEIRKIINQPHDTFFKKTFGDKEISKEFIETYIDEEITREMDLKKLEIIDGTYIDKKLEKAYSDILYKTKIKNTDTYIYILYEHKSYPDKKTTFQLLEYINKIMKKTLNPKTSKTNIIIPILIYHGNQKWDMSNKLIDYIENRENYPEKINKYIPNYEYEIIELNDKTNQEIKGPILLKIILETLKAIKQKEKDKFIDNIKKIFNMMDKYEKIDSQKAKEIFGFIIYYILITRDDTDEYELKEIDIKRGDLIMTRGRQLYEDGIKKGKLEGMKLGEYLKAKDTVKKLLSKKLDKKTISEVTELSIEEIKKIEEEMNQNKN</sequence>
<comment type="similarity">
    <text evidence="1">Belongs to the Rpn/YhgA-like nuclease family.</text>
</comment>
<name>A0A1G6PIY6_9BACT</name>
<dbReference type="NCBIfam" id="TIGR01784">
    <property type="entry name" value="T_den_put_tspse"/>
    <property type="match status" value="1"/>
</dbReference>
<dbReference type="PANTHER" id="PTHR34611">
    <property type="match status" value="1"/>
</dbReference>
<dbReference type="RefSeq" id="WP_091405017.1">
    <property type="nucleotide sequence ID" value="NZ_FMYV01000008.1"/>
</dbReference>
<dbReference type="PANTHER" id="PTHR34611:SF2">
    <property type="entry name" value="INACTIVE RECOMBINATION-PROMOTING NUCLEASE-LIKE PROTEIN RPNE-RELATED"/>
    <property type="match status" value="1"/>
</dbReference>
<evidence type="ECO:0000256" key="1">
    <source>
        <dbReference type="ARBA" id="ARBA00009787"/>
    </source>
</evidence>
<dbReference type="GO" id="GO:0006310">
    <property type="term" value="P:DNA recombination"/>
    <property type="evidence" value="ECO:0007669"/>
    <property type="project" value="TreeGrafter"/>
</dbReference>
<evidence type="ECO:0000259" key="2">
    <source>
        <dbReference type="Pfam" id="PF04754"/>
    </source>
</evidence>
<gene>
    <name evidence="3" type="ORF">SAMN04488588_1804</name>
</gene>
<keyword evidence="4" id="KW-1185">Reference proteome</keyword>
<reference evidence="3 4" key="1">
    <citation type="submission" date="2016-10" db="EMBL/GenBank/DDBJ databases">
        <authorList>
            <person name="de Groot N.N."/>
        </authorList>
    </citation>
    <scope>NUCLEOTIDE SEQUENCE [LARGE SCALE GENOMIC DNA]</scope>
    <source>
        <strain evidence="3 4">WG14</strain>
    </source>
</reference>
<dbReference type="STRING" id="28234.SAMN04488588_1804"/>
<evidence type="ECO:0000313" key="4">
    <source>
        <dbReference type="Proteomes" id="UP000199322"/>
    </source>
</evidence>
<dbReference type="InterPro" id="IPR051699">
    <property type="entry name" value="Rpn/YhgA-like_nuclease"/>
</dbReference>
<dbReference type="InterPro" id="IPR006842">
    <property type="entry name" value="Transposase_31"/>
</dbReference>
<evidence type="ECO:0000313" key="3">
    <source>
        <dbReference type="EMBL" id="SDC79325.1"/>
    </source>
</evidence>
<protein>
    <recommendedName>
        <fullName evidence="2">Transposase (putative) YhgA-like domain-containing protein</fullName>
    </recommendedName>
</protein>